<dbReference type="Proteomes" id="UP001161017">
    <property type="component" value="Unassembled WGS sequence"/>
</dbReference>
<evidence type="ECO:0000313" key="12">
    <source>
        <dbReference type="EMBL" id="MDI1488993.1"/>
    </source>
</evidence>
<evidence type="ECO:0000256" key="9">
    <source>
        <dbReference type="PROSITE-ProRule" id="PRU00282"/>
    </source>
</evidence>
<dbReference type="Gene3D" id="1.50.40.10">
    <property type="entry name" value="Mitochondrial carrier domain"/>
    <property type="match status" value="1"/>
</dbReference>
<keyword evidence="4 9" id="KW-0812">Transmembrane</keyword>
<dbReference type="GO" id="GO:0015217">
    <property type="term" value="F:ADP transmembrane transporter activity"/>
    <property type="evidence" value="ECO:0007669"/>
    <property type="project" value="TreeGrafter"/>
</dbReference>
<sequence>MAKVYDSQLDAFDLYHKLQESPDKSYSILGGPTLPALGHALAGATGASISNGLTYPLSLIITRLQIQKSLRKISASPHGEEYKSIQDAARKIYTNEGGIGGFYVGVLSDTTKTIADSFLFFLAYNFLRQSRINSSATRSKHLPVIDELGVGFLAGAASKFLTTPIATVVTRKQTTAMQRGRDRSANTTEASISSIAKAIYHERGLQGFWSGYSASLVLTLNPSLTFFFFETLKRLLLPRKQRDNPTAQATFFLAAISKALASSITYPFSLAKSRLQAGSSEHAENDQNPKSGAEPSHQKPPTNVFSMIAQIARTEGIAALYEGLHGEVLKGFFSHGITMIIKDLVHRFVIQLYYAMLKLVRRYPSAQELAEMAKNHAETTAANVKDQGQQVVEAAKEGAEVISTNLSSFTGNGR</sequence>
<evidence type="ECO:0000256" key="10">
    <source>
        <dbReference type="RuleBase" id="RU000488"/>
    </source>
</evidence>
<keyword evidence="6" id="KW-0999">Mitochondrion inner membrane</keyword>
<keyword evidence="8 9" id="KW-0472">Membrane</keyword>
<dbReference type="InterPro" id="IPR052217">
    <property type="entry name" value="Mito/Peroxisomal_Carrier"/>
</dbReference>
<keyword evidence="6" id="KW-0496">Mitochondrion</keyword>
<dbReference type="InterPro" id="IPR023395">
    <property type="entry name" value="MCP_dom_sf"/>
</dbReference>
<feature type="repeat" description="Solcar" evidence="9">
    <location>
        <begin position="34"/>
        <end position="130"/>
    </location>
</feature>
<comment type="similarity">
    <text evidence="2 10">Belongs to the mitochondrial carrier (TC 2.A.29) family.</text>
</comment>
<name>A0AA43QQH9_9LECA</name>
<dbReference type="PANTHER" id="PTHR45939">
    <property type="entry name" value="PEROXISOMAL MEMBRANE PROTEIN PMP34-RELATED"/>
    <property type="match status" value="1"/>
</dbReference>
<evidence type="ECO:0000256" key="7">
    <source>
        <dbReference type="ARBA" id="ARBA00022989"/>
    </source>
</evidence>
<dbReference type="InterPro" id="IPR018108">
    <property type="entry name" value="MCP_transmembrane"/>
</dbReference>
<dbReference type="AlphaFoldDB" id="A0AA43QQH9"/>
<evidence type="ECO:0000313" key="13">
    <source>
        <dbReference type="Proteomes" id="UP001161017"/>
    </source>
</evidence>
<dbReference type="EMBL" id="JAPUFD010000008">
    <property type="protein sequence ID" value="MDI1488993.1"/>
    <property type="molecule type" value="Genomic_DNA"/>
</dbReference>
<dbReference type="PROSITE" id="PS50920">
    <property type="entry name" value="SOLCAR"/>
    <property type="match status" value="3"/>
</dbReference>
<feature type="repeat" description="Solcar" evidence="9">
    <location>
        <begin position="245"/>
        <end position="348"/>
    </location>
</feature>
<feature type="repeat" description="Solcar" evidence="9">
    <location>
        <begin position="142"/>
        <end position="235"/>
    </location>
</feature>
<keyword evidence="3 10" id="KW-0813">Transport</keyword>
<dbReference type="Pfam" id="PF00153">
    <property type="entry name" value="Mito_carr"/>
    <property type="match status" value="3"/>
</dbReference>
<evidence type="ECO:0000256" key="8">
    <source>
        <dbReference type="ARBA" id="ARBA00023136"/>
    </source>
</evidence>
<evidence type="ECO:0000256" key="3">
    <source>
        <dbReference type="ARBA" id="ARBA00022448"/>
    </source>
</evidence>
<comment type="caution">
    <text evidence="12">The sequence shown here is derived from an EMBL/GenBank/DDBJ whole genome shotgun (WGS) entry which is preliminary data.</text>
</comment>
<reference evidence="12" key="1">
    <citation type="journal article" date="2023" name="Genome Biol. Evol.">
        <title>First Whole Genome Sequence and Flow Cytometry Genome Size Data for the Lichen-Forming Fungus Ramalina farinacea (Ascomycota).</title>
        <authorList>
            <person name="Llewellyn T."/>
            <person name="Mian S."/>
            <person name="Hill R."/>
            <person name="Leitch I.J."/>
            <person name="Gaya E."/>
        </authorList>
    </citation>
    <scope>NUCLEOTIDE SEQUENCE</scope>
    <source>
        <strain evidence="12">LIQ254RAFAR</strain>
    </source>
</reference>
<protein>
    <recommendedName>
        <fullName evidence="14">Peroxisomal adenine nucleotide transporter 1</fullName>
    </recommendedName>
</protein>
<evidence type="ECO:0000256" key="11">
    <source>
        <dbReference type="SAM" id="MobiDB-lite"/>
    </source>
</evidence>
<keyword evidence="13" id="KW-1185">Reference proteome</keyword>
<evidence type="ECO:0000256" key="5">
    <source>
        <dbReference type="ARBA" id="ARBA00022737"/>
    </source>
</evidence>
<proteinExistence type="inferred from homology"/>
<evidence type="ECO:0000256" key="1">
    <source>
        <dbReference type="ARBA" id="ARBA00004141"/>
    </source>
</evidence>
<dbReference type="PANTHER" id="PTHR45939:SF2">
    <property type="entry name" value="CARRIER PROTEIN, PUTATIVE (AFU_ORTHOLOGUE AFUA_2G13870)-RELATED"/>
    <property type="match status" value="1"/>
</dbReference>
<evidence type="ECO:0000256" key="4">
    <source>
        <dbReference type="ARBA" id="ARBA00022692"/>
    </source>
</evidence>
<keyword evidence="5" id="KW-0677">Repeat</keyword>
<feature type="region of interest" description="Disordered" evidence="11">
    <location>
        <begin position="277"/>
        <end position="301"/>
    </location>
</feature>
<dbReference type="SUPFAM" id="SSF103506">
    <property type="entry name" value="Mitochondrial carrier"/>
    <property type="match status" value="1"/>
</dbReference>
<evidence type="ECO:0000256" key="6">
    <source>
        <dbReference type="ARBA" id="ARBA00022792"/>
    </source>
</evidence>
<dbReference type="GO" id="GO:0016020">
    <property type="term" value="C:membrane"/>
    <property type="evidence" value="ECO:0007669"/>
    <property type="project" value="UniProtKB-SubCell"/>
</dbReference>
<keyword evidence="7" id="KW-1133">Transmembrane helix</keyword>
<evidence type="ECO:0008006" key="14">
    <source>
        <dbReference type="Google" id="ProtNLM"/>
    </source>
</evidence>
<gene>
    <name evidence="12" type="ORF">OHK93_008270</name>
</gene>
<evidence type="ECO:0000256" key="2">
    <source>
        <dbReference type="ARBA" id="ARBA00006375"/>
    </source>
</evidence>
<comment type="subcellular location">
    <subcellularLocation>
        <location evidence="1">Membrane</location>
        <topology evidence="1">Multi-pass membrane protein</topology>
    </subcellularLocation>
</comment>
<organism evidence="12 13">
    <name type="scientific">Ramalina farinacea</name>
    <dbReference type="NCBI Taxonomy" id="258253"/>
    <lineage>
        <taxon>Eukaryota</taxon>
        <taxon>Fungi</taxon>
        <taxon>Dikarya</taxon>
        <taxon>Ascomycota</taxon>
        <taxon>Pezizomycotina</taxon>
        <taxon>Lecanoromycetes</taxon>
        <taxon>OSLEUM clade</taxon>
        <taxon>Lecanoromycetidae</taxon>
        <taxon>Lecanorales</taxon>
        <taxon>Lecanorineae</taxon>
        <taxon>Ramalinaceae</taxon>
        <taxon>Ramalina</taxon>
    </lineage>
</organism>
<accession>A0AA43QQH9</accession>